<name>A0A2T1N8D8_9FLAO</name>
<evidence type="ECO:0008006" key="3">
    <source>
        <dbReference type="Google" id="ProtNLM"/>
    </source>
</evidence>
<gene>
    <name evidence="1" type="ORF">C7H52_07425</name>
</gene>
<keyword evidence="2" id="KW-1185">Reference proteome</keyword>
<dbReference type="Proteomes" id="UP000238426">
    <property type="component" value="Unassembled WGS sequence"/>
</dbReference>
<dbReference type="EMBL" id="PXOQ01000009">
    <property type="protein sequence ID" value="PSG88128.1"/>
    <property type="molecule type" value="Genomic_DNA"/>
</dbReference>
<dbReference type="RefSeq" id="WP_106463267.1">
    <property type="nucleotide sequence ID" value="NZ_PXOQ01000009.1"/>
</dbReference>
<accession>A0A2T1N8D8</accession>
<dbReference type="Gene3D" id="2.60.40.1930">
    <property type="match status" value="1"/>
</dbReference>
<proteinExistence type="predicted"/>
<organism evidence="1 2">
    <name type="scientific">Aurantibacter aestuarii</name>
    <dbReference type="NCBI Taxonomy" id="1266046"/>
    <lineage>
        <taxon>Bacteria</taxon>
        <taxon>Pseudomonadati</taxon>
        <taxon>Bacteroidota</taxon>
        <taxon>Flavobacteriia</taxon>
        <taxon>Flavobacteriales</taxon>
        <taxon>Flavobacteriaceae</taxon>
        <taxon>Aurantibacter</taxon>
    </lineage>
</organism>
<dbReference type="AlphaFoldDB" id="A0A2T1N8D8"/>
<dbReference type="OrthoDB" id="679547at2"/>
<reference evidence="1 2" key="1">
    <citation type="submission" date="2018-03" db="EMBL/GenBank/DDBJ databases">
        <title>Mesoflavibacter sp. HG37 and Mesoflavibacter sp. HG96 sp.nov., two marine bacteria isolated from seawater of Western Pacific Ocean.</title>
        <authorList>
            <person name="Cheng H."/>
            <person name="Wu Y.-H."/>
            <person name="Guo L.-L."/>
            <person name="Xu X.-W."/>
        </authorList>
    </citation>
    <scope>NUCLEOTIDE SEQUENCE [LARGE SCALE GENOMIC DNA]</scope>
    <source>
        <strain evidence="1 2">KCTC 32269</strain>
    </source>
</reference>
<sequence>MEYFIRIVFFIFIGNTFAQNSADELINSGYFHDLTVEKFFIHTNKNTYFNGEKIWFKTYIATENSNLPFNNTTNLYLSLYNNDGELIQSKLYFAENGLAHGEFYISDKIISGDYYLQASTNYNRNFNKNNYNKVNIVNISNNTKPIVNKVRSRENTNISNELDLKFYPESNKQIKNTSNKIIFKFNLKKSITGNVIDVKTNKIVGNIKSDSEGMGYLFLYSKSQYQVKLIYNDKEYSFNVPKAKDLGFTIFKNRTLNNNTTTDFILKTNTETLNNLSSNELFAVLHRNGALKTIAVINLEKEKKDYILKLDNSILFSGLNTISLFNNENQIIAERNFYNTTPQGKLFFLKNNLELDSLSLSIKPTPEFENANISISVHDIDYENTYKNSIVSQFNIDHYLDTNFSFSKLIDNGNERKIDDYLQILSDEQNNFPYKKMRNDELLYKNEGGVKISGALNTEIKDINQYKVLLVSKDNDVFLVTDFIEKKKFIFDNVYIKESSSFQIALLDKNGKIKNSNFVLYKNHSLFNPNLNIKSKSDFNDIIELEGNQTENSNFDFIDYKGITELDEVTINAEKIDEELNLKDNLKSKGIMGLAFSDVYSTDDPILENATLAEFIEGLPGVSIIYNFDNTTALKNERFPKTISDFSEPIFTISENGIPIGTDFTIYQYRRLKDFEYVLVNSRSMGFGLQGGKGVITLITKDDTSNLRYQNQENIKYFEAELGFNISQNRFENNLINYGLESNENKLSCLDWFPSIQFKNQEIQNLKVFTKGKEKIKLIVNGFNDSGQLIHQIIKL</sequence>
<evidence type="ECO:0000313" key="2">
    <source>
        <dbReference type="Proteomes" id="UP000238426"/>
    </source>
</evidence>
<protein>
    <recommendedName>
        <fullName evidence="3">TonB-dependent receptor plug domain-containing protein</fullName>
    </recommendedName>
</protein>
<evidence type="ECO:0000313" key="1">
    <source>
        <dbReference type="EMBL" id="PSG88128.1"/>
    </source>
</evidence>
<comment type="caution">
    <text evidence="1">The sequence shown here is derived from an EMBL/GenBank/DDBJ whole genome shotgun (WGS) entry which is preliminary data.</text>
</comment>